<dbReference type="Proteomes" id="UP000255467">
    <property type="component" value="Unassembled WGS sequence"/>
</dbReference>
<name>A0A378YK31_9NOCA</name>
<dbReference type="EMBL" id="UGRY01000002">
    <property type="protein sequence ID" value="SUA77536.1"/>
    <property type="molecule type" value="Genomic_DNA"/>
</dbReference>
<dbReference type="AlphaFoldDB" id="A0A378YK31"/>
<dbReference type="RefSeq" id="WP_039818915.1">
    <property type="nucleotide sequence ID" value="NZ_JADLRH010000012.1"/>
</dbReference>
<evidence type="ECO:0000313" key="1">
    <source>
        <dbReference type="EMBL" id="SUA77536.1"/>
    </source>
</evidence>
<organism evidence="1 2">
    <name type="scientific">Nocardia otitidiscaviarum</name>
    <dbReference type="NCBI Taxonomy" id="1823"/>
    <lineage>
        <taxon>Bacteria</taxon>
        <taxon>Bacillati</taxon>
        <taxon>Actinomycetota</taxon>
        <taxon>Actinomycetes</taxon>
        <taxon>Mycobacteriales</taxon>
        <taxon>Nocardiaceae</taxon>
        <taxon>Nocardia</taxon>
    </lineage>
</organism>
<protein>
    <submittedName>
        <fullName evidence="1">Uncharacterized protein</fullName>
    </submittedName>
</protein>
<reference evidence="1 2" key="1">
    <citation type="submission" date="2018-06" db="EMBL/GenBank/DDBJ databases">
        <authorList>
            <consortium name="Pathogen Informatics"/>
            <person name="Doyle S."/>
        </authorList>
    </citation>
    <scope>NUCLEOTIDE SEQUENCE [LARGE SCALE GENOMIC DNA]</scope>
    <source>
        <strain evidence="1 2">NCTC1934</strain>
    </source>
</reference>
<proteinExistence type="predicted"/>
<evidence type="ECO:0000313" key="2">
    <source>
        <dbReference type="Proteomes" id="UP000255467"/>
    </source>
</evidence>
<sequence length="80" mass="9088">MLVATDNPTAFDDCTAPGTDRWTEQDAVLVWDLHREHPVTVCAAKAAARAILIRCGRLHRNRVLVPVERGRHRRAGKHRR</sequence>
<keyword evidence="2" id="KW-1185">Reference proteome</keyword>
<gene>
    <name evidence="1" type="ORF">NCTC1934_03072</name>
</gene>
<accession>A0A378YK31</accession>